<feature type="domain" description="HTH deoR-type" evidence="4">
    <location>
        <begin position="3"/>
        <end position="58"/>
    </location>
</feature>
<dbReference type="SUPFAM" id="SSF46785">
    <property type="entry name" value="Winged helix' DNA-binding domain"/>
    <property type="match status" value="1"/>
</dbReference>
<dbReference type="GO" id="GO:0003677">
    <property type="term" value="F:DNA binding"/>
    <property type="evidence" value="ECO:0007669"/>
    <property type="project" value="UniProtKB-KW"/>
</dbReference>
<evidence type="ECO:0000313" key="5">
    <source>
        <dbReference type="EMBL" id="NDO70226.1"/>
    </source>
</evidence>
<keyword evidence="1" id="KW-0805">Transcription regulation</keyword>
<protein>
    <submittedName>
        <fullName evidence="5">DeoR/GlpR transcriptional regulator</fullName>
    </submittedName>
</protein>
<gene>
    <name evidence="5" type="ORF">FMM80_16820</name>
</gene>
<dbReference type="InterPro" id="IPR050313">
    <property type="entry name" value="Carb_Metab_HTH_regulators"/>
</dbReference>
<proteinExistence type="predicted"/>
<organism evidence="5 6">
    <name type="scientific">Schaedlerella arabinosiphila</name>
    <dbReference type="NCBI Taxonomy" id="2044587"/>
    <lineage>
        <taxon>Bacteria</taxon>
        <taxon>Bacillati</taxon>
        <taxon>Bacillota</taxon>
        <taxon>Clostridia</taxon>
        <taxon>Lachnospirales</taxon>
        <taxon>Lachnospiraceae</taxon>
        <taxon>Schaedlerella</taxon>
    </lineage>
</organism>
<dbReference type="InterPro" id="IPR018356">
    <property type="entry name" value="Tscrpt_reg_HTH_DeoR_CS"/>
</dbReference>
<dbReference type="GO" id="GO:0003700">
    <property type="term" value="F:DNA-binding transcription factor activity"/>
    <property type="evidence" value="ECO:0007669"/>
    <property type="project" value="InterPro"/>
</dbReference>
<keyword evidence="3" id="KW-0804">Transcription</keyword>
<dbReference type="Gene3D" id="3.40.50.1360">
    <property type="match status" value="1"/>
</dbReference>
<dbReference type="PROSITE" id="PS00894">
    <property type="entry name" value="HTH_DEOR_1"/>
    <property type="match status" value="1"/>
</dbReference>
<accession>A0A9X5H8G3</accession>
<dbReference type="RefSeq" id="WP_004077888.1">
    <property type="nucleotide sequence ID" value="NZ_VIRB01000104.1"/>
</dbReference>
<dbReference type="SMART" id="SM01134">
    <property type="entry name" value="DeoRC"/>
    <property type="match status" value="1"/>
</dbReference>
<dbReference type="PANTHER" id="PTHR30363:SF44">
    <property type="entry name" value="AGA OPERON TRANSCRIPTIONAL REPRESSOR-RELATED"/>
    <property type="match status" value="1"/>
</dbReference>
<dbReference type="SUPFAM" id="SSF100950">
    <property type="entry name" value="NagB/RpiA/CoA transferase-like"/>
    <property type="match status" value="1"/>
</dbReference>
<evidence type="ECO:0000256" key="1">
    <source>
        <dbReference type="ARBA" id="ARBA00023015"/>
    </source>
</evidence>
<evidence type="ECO:0000313" key="6">
    <source>
        <dbReference type="Proteomes" id="UP000474104"/>
    </source>
</evidence>
<evidence type="ECO:0000259" key="4">
    <source>
        <dbReference type="PROSITE" id="PS51000"/>
    </source>
</evidence>
<dbReference type="Pfam" id="PF00455">
    <property type="entry name" value="DeoRC"/>
    <property type="match status" value="1"/>
</dbReference>
<dbReference type="EMBL" id="VIRB01000104">
    <property type="protein sequence ID" value="NDO70226.1"/>
    <property type="molecule type" value="Genomic_DNA"/>
</dbReference>
<reference evidence="5 6" key="1">
    <citation type="submission" date="2019-07" db="EMBL/GenBank/DDBJ databases">
        <title>Draft genome sequences of 15 bacterial species constituting the stable defined intestinal microbiota of the GM15 gnotobiotic mouse model.</title>
        <authorList>
            <person name="Elie C."/>
            <person name="Mathieu A."/>
            <person name="Saliou A."/>
            <person name="Darnaud M."/>
            <person name="Leulier F."/>
            <person name="Tamellini A."/>
        </authorList>
    </citation>
    <scope>NUCLEOTIDE SEQUENCE [LARGE SCALE GENOMIC DNA]</scope>
    <source>
        <strain evidence="6">ASF 502</strain>
    </source>
</reference>
<dbReference type="InterPro" id="IPR014036">
    <property type="entry name" value="DeoR-like_C"/>
</dbReference>
<dbReference type="Pfam" id="PF08220">
    <property type="entry name" value="HTH_DeoR"/>
    <property type="match status" value="1"/>
</dbReference>
<dbReference type="InterPro" id="IPR001034">
    <property type="entry name" value="DeoR_HTH"/>
</dbReference>
<dbReference type="Gene3D" id="1.10.10.10">
    <property type="entry name" value="Winged helix-like DNA-binding domain superfamily/Winged helix DNA-binding domain"/>
    <property type="match status" value="1"/>
</dbReference>
<dbReference type="OrthoDB" id="9797223at2"/>
<name>A0A9X5H8G3_9FIRM</name>
<evidence type="ECO:0000256" key="3">
    <source>
        <dbReference type="ARBA" id="ARBA00023163"/>
    </source>
</evidence>
<dbReference type="PROSITE" id="PS51000">
    <property type="entry name" value="HTH_DEOR_2"/>
    <property type="match status" value="1"/>
</dbReference>
<dbReference type="Proteomes" id="UP000474104">
    <property type="component" value="Unassembled WGS sequence"/>
</dbReference>
<dbReference type="AlphaFoldDB" id="A0A9X5H8G3"/>
<sequence>MLSEQRYEEIYHLLEREGSVRTITLCDALQTSRETIRRDLENMEAKGMLRRIRGGAMKIETAQEKNMSYTSFRMRRDENFQYKEAVAFEALNYISEGQVIALDSGTTSLFLAKAVKARFRSLTVVTNSFAVAQELAGAEGITLILTGGVYRADEEAFVSDIAALIFSKINVDIFFLTTCGISVERGITYQRMDEISVQNKMMEAAERTIVVADSSKLGTNSLVKMCGIEEISMIITDSGVSSGQVRNFENAGVRVVISKERNGQDDNYTEK</sequence>
<dbReference type="PRINTS" id="PR00037">
    <property type="entry name" value="HTHLACR"/>
</dbReference>
<dbReference type="InterPro" id="IPR036388">
    <property type="entry name" value="WH-like_DNA-bd_sf"/>
</dbReference>
<keyword evidence="2" id="KW-0238">DNA-binding</keyword>
<evidence type="ECO:0000256" key="2">
    <source>
        <dbReference type="ARBA" id="ARBA00023125"/>
    </source>
</evidence>
<comment type="caution">
    <text evidence="5">The sequence shown here is derived from an EMBL/GenBank/DDBJ whole genome shotgun (WGS) entry which is preliminary data.</text>
</comment>
<dbReference type="PANTHER" id="PTHR30363">
    <property type="entry name" value="HTH-TYPE TRANSCRIPTIONAL REGULATOR SRLR-RELATED"/>
    <property type="match status" value="1"/>
</dbReference>
<dbReference type="SMART" id="SM00420">
    <property type="entry name" value="HTH_DEOR"/>
    <property type="match status" value="1"/>
</dbReference>
<dbReference type="InterPro" id="IPR036390">
    <property type="entry name" value="WH_DNA-bd_sf"/>
</dbReference>
<dbReference type="InterPro" id="IPR037171">
    <property type="entry name" value="NagB/RpiA_transferase-like"/>
</dbReference>